<evidence type="ECO:0000313" key="2">
    <source>
        <dbReference type="EMBL" id="MFD1236835.1"/>
    </source>
</evidence>
<gene>
    <name evidence="2" type="ORF">ACFQ34_26405</name>
</gene>
<comment type="caution">
    <text evidence="2">The sequence shown here is derived from an EMBL/GenBank/DDBJ whole genome shotgun (WGS) entry which is preliminary data.</text>
</comment>
<accession>A0ABW3VPU1</accession>
<name>A0ABW3VPU1_9PSEU</name>
<dbReference type="PANTHER" id="PTHR36566:SF1">
    <property type="entry name" value="PYRIDINIUM-3,5-BISTHIOCARBOXYLIC ACID MONONUCLEOTIDE NICKEL INSERTION PROTEIN"/>
    <property type="match status" value="1"/>
</dbReference>
<proteinExistence type="predicted"/>
<dbReference type="RefSeq" id="WP_379653199.1">
    <property type="nucleotide sequence ID" value="NZ_JBHTMB010000245.1"/>
</dbReference>
<evidence type="ECO:0000256" key="1">
    <source>
        <dbReference type="ARBA" id="ARBA00022596"/>
    </source>
</evidence>
<keyword evidence="1" id="KW-0533">Nickel</keyword>
<dbReference type="Pfam" id="PF01969">
    <property type="entry name" value="Ni_insertion"/>
    <property type="match status" value="1"/>
</dbReference>
<organism evidence="2 3">
    <name type="scientific">Pseudonocardia benzenivorans</name>
    <dbReference type="NCBI Taxonomy" id="228005"/>
    <lineage>
        <taxon>Bacteria</taxon>
        <taxon>Bacillati</taxon>
        <taxon>Actinomycetota</taxon>
        <taxon>Actinomycetes</taxon>
        <taxon>Pseudonocardiales</taxon>
        <taxon>Pseudonocardiaceae</taxon>
        <taxon>Pseudonocardia</taxon>
    </lineage>
</organism>
<dbReference type="Proteomes" id="UP001597182">
    <property type="component" value="Unassembled WGS sequence"/>
</dbReference>
<dbReference type="InterPro" id="IPR002822">
    <property type="entry name" value="Ni_insertion"/>
</dbReference>
<dbReference type="EMBL" id="JBHTMB010000245">
    <property type="protein sequence ID" value="MFD1236835.1"/>
    <property type="molecule type" value="Genomic_DNA"/>
</dbReference>
<sequence>MSATGRGAATAGTGRVGWFDCAAGAAGDMLLAAVVDAGADLDVVAEHVGRLGVEPMTLRRTLVERHAIGAVKIDVLAPADAEHRTWKGVRALLDAADLPGPVAALAHDAFARLAAAEGRVHRIDPQDVHFHEVGALDALADVVGVASALHLLELDELHASPVALGSGTSRGSHGLIPVPAPATLEILRAAQAPCYAGPSPREMCTPTGAALLAAAVTTWGQLPRMVPRAIGVGAGSRDLAEVPNVVRLVVGDRA</sequence>
<reference evidence="3" key="1">
    <citation type="journal article" date="2019" name="Int. J. Syst. Evol. Microbiol.">
        <title>The Global Catalogue of Microorganisms (GCM) 10K type strain sequencing project: providing services to taxonomists for standard genome sequencing and annotation.</title>
        <authorList>
            <consortium name="The Broad Institute Genomics Platform"/>
            <consortium name="The Broad Institute Genome Sequencing Center for Infectious Disease"/>
            <person name="Wu L."/>
            <person name="Ma J."/>
        </authorList>
    </citation>
    <scope>NUCLEOTIDE SEQUENCE [LARGE SCALE GENOMIC DNA]</scope>
    <source>
        <strain evidence="3">CCUG 49018</strain>
    </source>
</reference>
<dbReference type="PANTHER" id="PTHR36566">
    <property type="entry name" value="NICKEL INSERTION PROTEIN-RELATED"/>
    <property type="match status" value="1"/>
</dbReference>
<keyword evidence="3" id="KW-1185">Reference proteome</keyword>
<protein>
    <submittedName>
        <fullName evidence="2">LarC family nickel insertion protein</fullName>
    </submittedName>
</protein>
<evidence type="ECO:0000313" key="3">
    <source>
        <dbReference type="Proteomes" id="UP001597182"/>
    </source>
</evidence>